<dbReference type="AlphaFoldDB" id="V6SI93"/>
<sequence>MKNFIIPILLLVLVSFISCSSDSETDINPTPTPETMYFPPLTGDTWKTKSITDLGWNQAAVAPLESYLNEKHTKGFIILVNGRIVMENYFNGHSATANWYWASAGKTLTATVTGIAQQEGFLNIDNKVSDYIGTGWTSAPLAKENLITNRHLLTMTSGLDDAFNDSSNATLHDCVEPGCLTYKADAGTRWAYDNVYVKLQDVVAQATGQTWNNYFNTKLKNPIGMTGLWVQSNNNSVYMSTTRSMARFGLLALNNGNWSGTQIINTTYFNSATITSQSINQAYGYLWWLNGKTTYHLPQSQLTFNGSLIPTAPADMYCALGKDDQKIYVVPSKKMVVIRMGDAADGSNMALSDFDEVLWQKIKALYE</sequence>
<keyword evidence="1" id="KW-0732">Signal</keyword>
<dbReference type="Pfam" id="PF00144">
    <property type="entry name" value="Beta-lactamase"/>
    <property type="match status" value="1"/>
</dbReference>
<dbReference type="PANTHER" id="PTHR43283">
    <property type="entry name" value="BETA-LACTAMASE-RELATED"/>
    <property type="match status" value="1"/>
</dbReference>
<feature type="signal peptide" evidence="1">
    <location>
        <begin position="1"/>
        <end position="20"/>
    </location>
</feature>
<evidence type="ECO:0000313" key="3">
    <source>
        <dbReference type="EMBL" id="ESU26296.1"/>
    </source>
</evidence>
<name>V6SI93_9FLAO</name>
<evidence type="ECO:0000256" key="1">
    <source>
        <dbReference type="SAM" id="SignalP"/>
    </source>
</evidence>
<dbReference type="SUPFAM" id="SSF56601">
    <property type="entry name" value="beta-lactamase/transpeptidase-like"/>
    <property type="match status" value="1"/>
</dbReference>
<dbReference type="OrthoDB" id="1185352at2"/>
<accession>V6SI93</accession>
<dbReference type="InterPro" id="IPR001466">
    <property type="entry name" value="Beta-lactam-related"/>
</dbReference>
<keyword evidence="4" id="KW-1185">Reference proteome</keyword>
<feature type="domain" description="Beta-lactamase-related" evidence="2">
    <location>
        <begin position="76"/>
        <end position="340"/>
    </location>
</feature>
<dbReference type="Proteomes" id="UP000018004">
    <property type="component" value="Unassembled WGS sequence"/>
</dbReference>
<organism evidence="3 4">
    <name type="scientific">Flavobacterium limnosediminis JC2902</name>
    <dbReference type="NCBI Taxonomy" id="1341181"/>
    <lineage>
        <taxon>Bacteria</taxon>
        <taxon>Pseudomonadati</taxon>
        <taxon>Bacteroidota</taxon>
        <taxon>Flavobacteriia</taxon>
        <taxon>Flavobacteriales</taxon>
        <taxon>Flavobacteriaceae</taxon>
        <taxon>Flavobacterium</taxon>
    </lineage>
</organism>
<dbReference type="EMBL" id="AVGG01000019">
    <property type="protein sequence ID" value="ESU26296.1"/>
    <property type="molecule type" value="Genomic_DNA"/>
</dbReference>
<dbReference type="InterPro" id="IPR050789">
    <property type="entry name" value="Diverse_Enzym_Activities"/>
</dbReference>
<dbReference type="STRING" id="1341181.FLJC2902T_27770"/>
<evidence type="ECO:0000313" key="4">
    <source>
        <dbReference type="Proteomes" id="UP000018004"/>
    </source>
</evidence>
<dbReference type="InterPro" id="IPR012338">
    <property type="entry name" value="Beta-lactam/transpept-like"/>
</dbReference>
<feature type="chain" id="PRO_5004750905" evidence="1">
    <location>
        <begin position="21"/>
        <end position="367"/>
    </location>
</feature>
<dbReference type="PROSITE" id="PS51257">
    <property type="entry name" value="PROKAR_LIPOPROTEIN"/>
    <property type="match status" value="1"/>
</dbReference>
<dbReference type="eggNOG" id="COG1680">
    <property type="taxonomic scope" value="Bacteria"/>
</dbReference>
<evidence type="ECO:0000259" key="2">
    <source>
        <dbReference type="Pfam" id="PF00144"/>
    </source>
</evidence>
<proteinExistence type="predicted"/>
<dbReference type="Gene3D" id="3.40.710.10">
    <property type="entry name" value="DD-peptidase/beta-lactamase superfamily"/>
    <property type="match status" value="1"/>
</dbReference>
<protein>
    <submittedName>
        <fullName evidence="3">Beta-lactamase</fullName>
    </submittedName>
</protein>
<dbReference type="PANTHER" id="PTHR43283:SF7">
    <property type="entry name" value="BETA-LACTAMASE-RELATED DOMAIN-CONTAINING PROTEIN"/>
    <property type="match status" value="1"/>
</dbReference>
<gene>
    <name evidence="3" type="ORF">FLJC2902T_27770</name>
</gene>
<dbReference type="RefSeq" id="WP_023580333.1">
    <property type="nucleotide sequence ID" value="NZ_AVGG01000019.1"/>
</dbReference>
<dbReference type="PATRIC" id="fig|1341181.4.peg.2732"/>
<comment type="caution">
    <text evidence="3">The sequence shown here is derived from an EMBL/GenBank/DDBJ whole genome shotgun (WGS) entry which is preliminary data.</text>
</comment>
<reference evidence="3 4" key="1">
    <citation type="submission" date="2013-08" db="EMBL/GenBank/DDBJ databases">
        <title>Flavobacterium limnosediminis JC2902 genome sequencing.</title>
        <authorList>
            <person name="Lee K."/>
            <person name="Yi H."/>
            <person name="Park S."/>
            <person name="Chun J."/>
        </authorList>
    </citation>
    <scope>NUCLEOTIDE SEQUENCE [LARGE SCALE GENOMIC DNA]</scope>
    <source>
        <strain evidence="3 4">JC2902</strain>
    </source>
</reference>